<dbReference type="Proteomes" id="UP001372338">
    <property type="component" value="Unassembled WGS sequence"/>
</dbReference>
<feature type="chain" id="PRO_5042843701" evidence="1">
    <location>
        <begin position="20"/>
        <end position="339"/>
    </location>
</feature>
<dbReference type="InterPro" id="IPR036392">
    <property type="entry name" value="PLAT/LH2_dom_sf"/>
</dbReference>
<gene>
    <name evidence="2" type="ORF">RIF29_28249</name>
</gene>
<evidence type="ECO:0000256" key="1">
    <source>
        <dbReference type="SAM" id="SignalP"/>
    </source>
</evidence>
<keyword evidence="3" id="KW-1185">Reference proteome</keyword>
<dbReference type="PANTHER" id="PTHR31718:SF31">
    <property type="entry name" value="OS01G0172800 PROTEIN"/>
    <property type="match status" value="1"/>
</dbReference>
<keyword evidence="1" id="KW-0732">Signal</keyword>
<feature type="signal peptide" evidence="1">
    <location>
        <begin position="1"/>
        <end position="19"/>
    </location>
</feature>
<evidence type="ECO:0000313" key="3">
    <source>
        <dbReference type="Proteomes" id="UP001372338"/>
    </source>
</evidence>
<protein>
    <submittedName>
        <fullName evidence="2">Uncharacterized protein</fullName>
    </submittedName>
</protein>
<dbReference type="AlphaFoldDB" id="A0AAN9I381"/>
<reference evidence="2 3" key="1">
    <citation type="submission" date="2024-01" db="EMBL/GenBank/DDBJ databases">
        <title>The genomes of 5 underutilized Papilionoideae crops provide insights into root nodulation and disease resistanc.</title>
        <authorList>
            <person name="Yuan L."/>
        </authorList>
    </citation>
    <scope>NUCLEOTIDE SEQUENCE [LARGE SCALE GENOMIC DNA]</scope>
    <source>
        <strain evidence="2">ZHUSHIDOU_FW_LH</strain>
        <tissue evidence="2">Leaf</tissue>
    </source>
</reference>
<evidence type="ECO:0000313" key="2">
    <source>
        <dbReference type="EMBL" id="KAK7261925.1"/>
    </source>
</evidence>
<dbReference type="PANTHER" id="PTHR31718">
    <property type="entry name" value="PLAT DOMAIN-CONTAINING PROTEIN"/>
    <property type="match status" value="1"/>
</dbReference>
<proteinExistence type="predicted"/>
<dbReference type="SUPFAM" id="SSF49723">
    <property type="entry name" value="Lipase/lipooxygenase domain (PLAT/LH2 domain)"/>
    <property type="match status" value="2"/>
</dbReference>
<organism evidence="2 3">
    <name type="scientific">Crotalaria pallida</name>
    <name type="common">Smooth rattlebox</name>
    <name type="synonym">Crotalaria striata</name>
    <dbReference type="NCBI Taxonomy" id="3830"/>
    <lineage>
        <taxon>Eukaryota</taxon>
        <taxon>Viridiplantae</taxon>
        <taxon>Streptophyta</taxon>
        <taxon>Embryophyta</taxon>
        <taxon>Tracheophyta</taxon>
        <taxon>Spermatophyta</taxon>
        <taxon>Magnoliopsida</taxon>
        <taxon>eudicotyledons</taxon>
        <taxon>Gunneridae</taxon>
        <taxon>Pentapetalae</taxon>
        <taxon>rosids</taxon>
        <taxon>fabids</taxon>
        <taxon>Fabales</taxon>
        <taxon>Fabaceae</taxon>
        <taxon>Papilionoideae</taxon>
        <taxon>50 kb inversion clade</taxon>
        <taxon>genistoids sensu lato</taxon>
        <taxon>core genistoids</taxon>
        <taxon>Crotalarieae</taxon>
        <taxon>Crotalaria</taxon>
    </lineage>
</organism>
<dbReference type="EMBL" id="JAYWIO010000005">
    <property type="protein sequence ID" value="KAK7261925.1"/>
    <property type="molecule type" value="Genomic_DNA"/>
</dbReference>
<dbReference type="Pfam" id="PF06232">
    <property type="entry name" value="ATS3"/>
    <property type="match status" value="2"/>
</dbReference>
<sequence>MKKVVTLIILTFCITFSQANPTTPPQPNNYFKLNQSIKQNGASSTCSYTATIKSSCTSTPSTKDQISLKFGDASGYELYVRTLDDPASRTSTFDRCSADTFPITGPCINQVCSLYLYRDGHDGWVPESVTLSGDNSLPITFSFNTGVPYAVCFALCDSLPLRDCYIVYTSDLTVFIQNGATTCFYTATIKSSCTSTPTEGQISLRFGDASGYEVSVPKLDTFDRCSADTFRITGPCIDQVCSLYLYRNGYDGWVLESVTVSGGNSLPITFYFNYNPYGVCRSKILSINEYTLASIEMVDSKLEDWRWVVKIVNGAAPRVASISSVEDGDRGWVAVFGRK</sequence>
<comment type="caution">
    <text evidence="2">The sequence shown here is derived from an EMBL/GenBank/DDBJ whole genome shotgun (WGS) entry which is preliminary data.</text>
</comment>
<dbReference type="InterPro" id="IPR010417">
    <property type="entry name" value="Embryo-specific_ATS3"/>
</dbReference>
<accession>A0AAN9I381</accession>
<name>A0AAN9I381_CROPI</name>